<dbReference type="OrthoDB" id="5298003at2"/>
<feature type="transmembrane region" description="Helical" evidence="1">
    <location>
        <begin position="36"/>
        <end position="56"/>
    </location>
</feature>
<dbReference type="AlphaFoldDB" id="A0A3N4U3K0"/>
<dbReference type="Proteomes" id="UP000272193">
    <property type="component" value="Unassembled WGS sequence"/>
</dbReference>
<keyword evidence="1" id="KW-1133">Transmembrane helix</keyword>
<name>A0A3N4U3K0_9BURK</name>
<evidence type="ECO:0000256" key="1">
    <source>
        <dbReference type="SAM" id="Phobius"/>
    </source>
</evidence>
<feature type="transmembrane region" description="Helical" evidence="1">
    <location>
        <begin position="6"/>
        <end position="24"/>
    </location>
</feature>
<evidence type="ECO:0000313" key="3">
    <source>
        <dbReference type="Proteomes" id="UP000272193"/>
    </source>
</evidence>
<sequence length="85" mass="9209">MHWPCLLVGLAIMVGGSIYPLMFARMQDGNARADHGLAMLLFWAMSAGIVRGVGFIPRARMWRWLFSATACALALALAAALRFGA</sequence>
<evidence type="ECO:0000313" key="2">
    <source>
        <dbReference type="EMBL" id="RPE62865.1"/>
    </source>
</evidence>
<gene>
    <name evidence="2" type="ORF">EDC62_2564</name>
</gene>
<keyword evidence="1" id="KW-0472">Membrane</keyword>
<proteinExistence type="predicted"/>
<keyword evidence="3" id="KW-1185">Reference proteome</keyword>
<organism evidence="2 3">
    <name type="scientific">Tibeticola sediminis</name>
    <dbReference type="NCBI Taxonomy" id="1917811"/>
    <lineage>
        <taxon>Bacteria</taxon>
        <taxon>Pseudomonadati</taxon>
        <taxon>Pseudomonadota</taxon>
        <taxon>Betaproteobacteria</taxon>
        <taxon>Burkholderiales</taxon>
        <taxon>Comamonadaceae</taxon>
        <taxon>Tibeticola</taxon>
    </lineage>
</organism>
<feature type="transmembrane region" description="Helical" evidence="1">
    <location>
        <begin position="62"/>
        <end position="81"/>
    </location>
</feature>
<dbReference type="InterPro" id="IPR011846">
    <property type="entry name" value="Cyd_oper_YbgE"/>
</dbReference>
<accession>A0A3N4U3K0</accession>
<dbReference type="EMBL" id="RKQL01000008">
    <property type="protein sequence ID" value="RPE62865.1"/>
    <property type="molecule type" value="Genomic_DNA"/>
</dbReference>
<dbReference type="Pfam" id="PF09600">
    <property type="entry name" value="Cyd_oper_YbgE"/>
    <property type="match status" value="1"/>
</dbReference>
<reference evidence="2 3" key="1">
    <citation type="submission" date="2018-11" db="EMBL/GenBank/DDBJ databases">
        <title>Genomic Encyclopedia of Type Strains, Phase IV (KMG-IV): sequencing the most valuable type-strain genomes for metagenomic binning, comparative biology and taxonomic classification.</title>
        <authorList>
            <person name="Goeker M."/>
        </authorList>
    </citation>
    <scope>NUCLEOTIDE SEQUENCE [LARGE SCALE GENOMIC DNA]</scope>
    <source>
        <strain evidence="2 3">DSM 101684</strain>
    </source>
</reference>
<keyword evidence="1" id="KW-0812">Transmembrane</keyword>
<comment type="caution">
    <text evidence="2">The sequence shown here is derived from an EMBL/GenBank/DDBJ whole genome shotgun (WGS) entry which is preliminary data.</text>
</comment>
<dbReference type="RefSeq" id="WP_124224197.1">
    <property type="nucleotide sequence ID" value="NZ_RKQL01000008.1"/>
</dbReference>
<protein>
    <submittedName>
        <fullName evidence="2">Cyd operon protein YbgE</fullName>
    </submittedName>
</protein>